<accession>A0A5J6J436</accession>
<keyword evidence="2" id="KW-0472">Membrane</keyword>
<evidence type="ECO:0000256" key="2">
    <source>
        <dbReference type="SAM" id="Phobius"/>
    </source>
</evidence>
<evidence type="ECO:0000256" key="1">
    <source>
        <dbReference type="SAM" id="MobiDB-lite"/>
    </source>
</evidence>
<gene>
    <name evidence="3" type="ORF">CP980_13500</name>
</gene>
<dbReference type="AlphaFoldDB" id="A0A5J6J436"/>
<feature type="transmembrane region" description="Helical" evidence="2">
    <location>
        <begin position="72"/>
        <end position="90"/>
    </location>
</feature>
<dbReference type="RefSeq" id="WP_150528266.1">
    <property type="nucleotide sequence ID" value="NZ_BNBW01000007.1"/>
</dbReference>
<proteinExistence type="predicted"/>
<keyword evidence="2" id="KW-1133">Transmembrane helix</keyword>
<dbReference type="Proteomes" id="UP000325563">
    <property type="component" value="Chromosome"/>
</dbReference>
<keyword evidence="4" id="KW-1185">Reference proteome</keyword>
<evidence type="ECO:0000313" key="3">
    <source>
        <dbReference type="EMBL" id="QEV45977.1"/>
    </source>
</evidence>
<keyword evidence="2" id="KW-0812">Transmembrane</keyword>
<dbReference type="GeneID" id="95611566"/>
<feature type="transmembrane region" description="Helical" evidence="2">
    <location>
        <begin position="43"/>
        <end position="65"/>
    </location>
</feature>
<dbReference type="EMBL" id="CP023692">
    <property type="protein sequence ID" value="QEV45977.1"/>
    <property type="molecule type" value="Genomic_DNA"/>
</dbReference>
<protein>
    <submittedName>
        <fullName evidence="3">Uncharacterized protein</fullName>
    </submittedName>
</protein>
<dbReference type="KEGG" id="svn:CP980_13500"/>
<reference evidence="3 4" key="1">
    <citation type="submission" date="2017-09" db="EMBL/GenBank/DDBJ databases">
        <authorList>
            <person name="Lee N."/>
            <person name="Cho B.-K."/>
        </authorList>
    </citation>
    <scope>NUCLEOTIDE SEQUENCE [LARGE SCALE GENOMIC DNA]</scope>
    <source>
        <strain evidence="3 4">ATCC 27476</strain>
    </source>
</reference>
<organism evidence="3 4">
    <name type="scientific">Streptomyces vinaceus</name>
    <dbReference type="NCBI Taxonomy" id="1960"/>
    <lineage>
        <taxon>Bacteria</taxon>
        <taxon>Bacillati</taxon>
        <taxon>Actinomycetota</taxon>
        <taxon>Actinomycetes</taxon>
        <taxon>Kitasatosporales</taxon>
        <taxon>Streptomycetaceae</taxon>
        <taxon>Streptomyces</taxon>
    </lineage>
</organism>
<name>A0A5J6J436_STRVI</name>
<feature type="transmembrane region" description="Helical" evidence="2">
    <location>
        <begin position="96"/>
        <end position="121"/>
    </location>
</feature>
<feature type="region of interest" description="Disordered" evidence="1">
    <location>
        <begin position="1"/>
        <end position="20"/>
    </location>
</feature>
<evidence type="ECO:0000313" key="4">
    <source>
        <dbReference type="Proteomes" id="UP000325563"/>
    </source>
</evidence>
<sequence>MNRHIQPPAPAPGSGAAEAGAGPAIPAAGPVAYPAEPARSGNIGLGIAAAVVAALVAAAAYGGIMNAIDRQVGYAAVGVGLLIGFAAGKLGGKNPVLPVVAALLSLGAVYLGQLFFIALALADYGNVGLGEVLDKAGVGGLNDIWQEGADAMDYVFLAIGGFAAFGAAKKAGD</sequence>